<sequence length="136" mass="15223">MAPYVRELATGLIIVALFDREETTLCCKSGWRLAFCGTTIRAELFHAQGRSPSHRMVLEESWVIPSRLPKPHIHHGPSPADQDILRQGAQGYHQPMHAESQGENPHVLLLCEIPEGEASLTADMMSRYPMLRGKPD</sequence>
<name>A0A5B7FF80_PORTR</name>
<dbReference type="EMBL" id="VSRR010006955">
    <property type="protein sequence ID" value="MPC45921.1"/>
    <property type="molecule type" value="Genomic_DNA"/>
</dbReference>
<organism evidence="1 2">
    <name type="scientific">Portunus trituberculatus</name>
    <name type="common">Swimming crab</name>
    <name type="synonym">Neptunus trituberculatus</name>
    <dbReference type="NCBI Taxonomy" id="210409"/>
    <lineage>
        <taxon>Eukaryota</taxon>
        <taxon>Metazoa</taxon>
        <taxon>Ecdysozoa</taxon>
        <taxon>Arthropoda</taxon>
        <taxon>Crustacea</taxon>
        <taxon>Multicrustacea</taxon>
        <taxon>Malacostraca</taxon>
        <taxon>Eumalacostraca</taxon>
        <taxon>Eucarida</taxon>
        <taxon>Decapoda</taxon>
        <taxon>Pleocyemata</taxon>
        <taxon>Brachyura</taxon>
        <taxon>Eubrachyura</taxon>
        <taxon>Portunoidea</taxon>
        <taxon>Portunidae</taxon>
        <taxon>Portuninae</taxon>
        <taxon>Portunus</taxon>
    </lineage>
</organism>
<evidence type="ECO:0000313" key="1">
    <source>
        <dbReference type="EMBL" id="MPC45921.1"/>
    </source>
</evidence>
<gene>
    <name evidence="1" type="ORF">E2C01_039627</name>
</gene>
<protein>
    <submittedName>
        <fullName evidence="1">Uncharacterized protein</fullName>
    </submittedName>
</protein>
<comment type="caution">
    <text evidence="1">The sequence shown here is derived from an EMBL/GenBank/DDBJ whole genome shotgun (WGS) entry which is preliminary data.</text>
</comment>
<evidence type="ECO:0000313" key="2">
    <source>
        <dbReference type="Proteomes" id="UP000324222"/>
    </source>
</evidence>
<dbReference type="AlphaFoldDB" id="A0A5B7FF80"/>
<dbReference type="Proteomes" id="UP000324222">
    <property type="component" value="Unassembled WGS sequence"/>
</dbReference>
<keyword evidence="2" id="KW-1185">Reference proteome</keyword>
<accession>A0A5B7FF80</accession>
<proteinExistence type="predicted"/>
<reference evidence="1 2" key="1">
    <citation type="submission" date="2019-05" db="EMBL/GenBank/DDBJ databases">
        <title>Another draft genome of Portunus trituberculatus and its Hox gene families provides insights of decapod evolution.</title>
        <authorList>
            <person name="Jeong J.-H."/>
            <person name="Song I."/>
            <person name="Kim S."/>
            <person name="Choi T."/>
            <person name="Kim D."/>
            <person name="Ryu S."/>
            <person name="Kim W."/>
        </authorList>
    </citation>
    <scope>NUCLEOTIDE SEQUENCE [LARGE SCALE GENOMIC DNA]</scope>
    <source>
        <tissue evidence="1">Muscle</tissue>
    </source>
</reference>